<dbReference type="Proteomes" id="UP001596524">
    <property type="component" value="Unassembled WGS sequence"/>
</dbReference>
<evidence type="ECO:0000256" key="3">
    <source>
        <dbReference type="ARBA" id="ARBA00014831"/>
    </source>
</evidence>
<keyword evidence="4 6" id="KW-0647">Proteasome</keyword>
<protein>
    <recommendedName>
        <fullName evidence="3">Bacterial proteasome activator</fullName>
    </recommendedName>
</protein>
<comment type="similarity">
    <text evidence="1">Belongs to the Bpa family.</text>
</comment>
<evidence type="ECO:0000256" key="1">
    <source>
        <dbReference type="ARBA" id="ARBA00006639"/>
    </source>
</evidence>
<accession>A0ABW2MYZ3</accession>
<comment type="subunit">
    <text evidence="2">Forms a homooligomeric, either hexameric or heptameric, ring-like structure which stacks co-axially with the proteasomal alpha-rings.</text>
</comment>
<evidence type="ECO:0000256" key="2">
    <source>
        <dbReference type="ARBA" id="ARBA00011402"/>
    </source>
</evidence>
<name>A0ABW2MYZ3_9ACTN</name>
<gene>
    <name evidence="6" type="ORF">ACFQO6_01895</name>
</gene>
<dbReference type="RefSeq" id="WP_255890222.1">
    <property type="nucleotide sequence ID" value="NZ_JAFMZM010000003.1"/>
</dbReference>
<feature type="compositionally biased region" description="Basic and acidic residues" evidence="5">
    <location>
        <begin position="51"/>
        <end position="62"/>
    </location>
</feature>
<dbReference type="InterPro" id="IPR019695">
    <property type="entry name" value="Proteasome_act"/>
</dbReference>
<evidence type="ECO:0000313" key="6">
    <source>
        <dbReference type="EMBL" id="MFC7359005.1"/>
    </source>
</evidence>
<evidence type="ECO:0000256" key="4">
    <source>
        <dbReference type="ARBA" id="ARBA00022942"/>
    </source>
</evidence>
<dbReference type="Pfam" id="PF10759">
    <property type="entry name" value="BPA"/>
    <property type="match status" value="1"/>
</dbReference>
<reference evidence="7" key="1">
    <citation type="journal article" date="2019" name="Int. J. Syst. Evol. Microbiol.">
        <title>The Global Catalogue of Microorganisms (GCM) 10K type strain sequencing project: providing services to taxonomists for standard genome sequencing and annotation.</title>
        <authorList>
            <consortium name="The Broad Institute Genomics Platform"/>
            <consortium name="The Broad Institute Genome Sequencing Center for Infectious Disease"/>
            <person name="Wu L."/>
            <person name="Ma J."/>
        </authorList>
    </citation>
    <scope>NUCLEOTIDE SEQUENCE [LARGE SCALE GENOMIC DNA]</scope>
    <source>
        <strain evidence="7">FCH27</strain>
    </source>
</reference>
<feature type="compositionally biased region" description="Low complexity" evidence="5">
    <location>
        <begin position="190"/>
        <end position="199"/>
    </location>
</feature>
<dbReference type="GO" id="GO:0000502">
    <property type="term" value="C:proteasome complex"/>
    <property type="evidence" value="ECO:0007669"/>
    <property type="project" value="UniProtKB-KW"/>
</dbReference>
<keyword evidence="7" id="KW-1185">Reference proteome</keyword>
<evidence type="ECO:0000256" key="5">
    <source>
        <dbReference type="SAM" id="MobiDB-lite"/>
    </source>
</evidence>
<organism evidence="6 7">
    <name type="scientific">Nocardioides astragali</name>
    <dbReference type="NCBI Taxonomy" id="1776736"/>
    <lineage>
        <taxon>Bacteria</taxon>
        <taxon>Bacillati</taxon>
        <taxon>Actinomycetota</taxon>
        <taxon>Actinomycetes</taxon>
        <taxon>Propionibacteriales</taxon>
        <taxon>Nocardioidaceae</taxon>
        <taxon>Nocardioides</taxon>
    </lineage>
</organism>
<evidence type="ECO:0000313" key="7">
    <source>
        <dbReference type="Proteomes" id="UP001596524"/>
    </source>
</evidence>
<feature type="region of interest" description="Disordered" evidence="5">
    <location>
        <begin position="1"/>
        <end position="62"/>
    </location>
</feature>
<dbReference type="EMBL" id="JBHTCH010000001">
    <property type="protein sequence ID" value="MFC7359005.1"/>
    <property type="molecule type" value="Genomic_DNA"/>
</dbReference>
<feature type="compositionally biased region" description="Acidic residues" evidence="5">
    <location>
        <begin position="1"/>
        <end position="11"/>
    </location>
</feature>
<comment type="caution">
    <text evidence="6">The sequence shown here is derived from an EMBL/GenBank/DDBJ whole genome shotgun (WGS) entry which is preliminary data.</text>
</comment>
<sequence>MTEEQQPEPTDDATAPASPDGNGSGEDQVVVIGPDGQPIGTIPASAIPEMTRTRTDDDGDGERHITELVEQPAKVMRIGSMIRQLLEEVKAAPLDEASRQRLKEIHAASIKELESGLAPELVEELERLSLPFTDDGTPSEGELRIAQAQLVGWLEGLFHGIQTAIYAQQMASRAQLEQMRRALPAGQGGQPQQDPVGMPTMPGEARDEGGPSGGMYL</sequence>
<proteinExistence type="inferred from homology"/>
<feature type="region of interest" description="Disordered" evidence="5">
    <location>
        <begin position="183"/>
        <end position="217"/>
    </location>
</feature>